<evidence type="ECO:0000313" key="1">
    <source>
        <dbReference type="EMBL" id="MPN10891.1"/>
    </source>
</evidence>
<name>A0A645F9B5_9ZZZZ</name>
<organism evidence="1">
    <name type="scientific">bioreactor metagenome</name>
    <dbReference type="NCBI Taxonomy" id="1076179"/>
    <lineage>
        <taxon>unclassified sequences</taxon>
        <taxon>metagenomes</taxon>
        <taxon>ecological metagenomes</taxon>
    </lineage>
</organism>
<reference evidence="1" key="1">
    <citation type="submission" date="2019-08" db="EMBL/GenBank/DDBJ databases">
        <authorList>
            <person name="Kucharzyk K."/>
            <person name="Murdoch R.W."/>
            <person name="Higgins S."/>
            <person name="Loffler F."/>
        </authorList>
    </citation>
    <scope>NUCLEOTIDE SEQUENCE</scope>
</reference>
<dbReference type="AlphaFoldDB" id="A0A645F9B5"/>
<sequence length="89" mass="9463">MNAMATETKIPEIIANALPVLMYSINSPAFACQMLKIATATAEPSNSNTKETVVDVGKPSELKTSRRITSVSITAKNSTIMFGNENISG</sequence>
<gene>
    <name evidence="1" type="ORF">SDC9_158188</name>
</gene>
<comment type="caution">
    <text evidence="1">The sequence shown here is derived from an EMBL/GenBank/DDBJ whole genome shotgun (WGS) entry which is preliminary data.</text>
</comment>
<dbReference type="EMBL" id="VSSQ01057083">
    <property type="protein sequence ID" value="MPN10891.1"/>
    <property type="molecule type" value="Genomic_DNA"/>
</dbReference>
<accession>A0A645F9B5</accession>
<proteinExistence type="predicted"/>
<protein>
    <submittedName>
        <fullName evidence="1">Uncharacterized protein</fullName>
    </submittedName>
</protein>